<feature type="region of interest" description="Disordered" evidence="1">
    <location>
        <begin position="74"/>
        <end position="113"/>
    </location>
</feature>
<evidence type="ECO:0000313" key="3">
    <source>
        <dbReference type="Proteomes" id="UP001259832"/>
    </source>
</evidence>
<keyword evidence="3" id="KW-1185">Reference proteome</keyword>
<evidence type="ECO:0000313" key="2">
    <source>
        <dbReference type="EMBL" id="KAK1941184.1"/>
    </source>
</evidence>
<comment type="caution">
    <text evidence="2">The sequence shown here is derived from an EMBL/GenBank/DDBJ whole genome shotgun (WGS) entry which is preliminary data.</text>
</comment>
<dbReference type="EMBL" id="JASMQC010000012">
    <property type="protein sequence ID" value="KAK1941184.1"/>
    <property type="molecule type" value="Genomic_DNA"/>
</dbReference>
<dbReference type="Proteomes" id="UP001259832">
    <property type="component" value="Unassembled WGS sequence"/>
</dbReference>
<proteinExistence type="predicted"/>
<gene>
    <name evidence="2" type="ORF">P3T76_007050</name>
</gene>
<reference evidence="2" key="1">
    <citation type="submission" date="2023-08" db="EMBL/GenBank/DDBJ databases">
        <title>Reference Genome Resource for the Citrus Pathogen Phytophthora citrophthora.</title>
        <authorList>
            <person name="Moller H."/>
            <person name="Coetzee B."/>
            <person name="Rose L.J."/>
            <person name="Van Niekerk J.M."/>
        </authorList>
    </citation>
    <scope>NUCLEOTIDE SEQUENCE</scope>
    <source>
        <strain evidence="2">STE-U-9442</strain>
    </source>
</reference>
<name>A0AAD9LNI0_9STRA</name>
<accession>A0AAD9LNI0</accession>
<evidence type="ECO:0000256" key="1">
    <source>
        <dbReference type="SAM" id="MobiDB-lite"/>
    </source>
</evidence>
<protein>
    <submittedName>
        <fullName evidence="2">Uncharacterized protein</fullName>
    </submittedName>
</protein>
<dbReference type="AlphaFoldDB" id="A0AAD9LNI0"/>
<sequence length="113" mass="12406">MGYNTRRVEHTGQDVIAADGSGWPFAQMLLGEIETGTSSLNRVRGTIKRRVSPSGGYIQLGSEWRPRSLKSRIRRERREGEEEGLVSGRAEASGAGEDSSVTLRSSMVKGRKI</sequence>
<organism evidence="2 3">
    <name type="scientific">Phytophthora citrophthora</name>
    <dbReference type="NCBI Taxonomy" id="4793"/>
    <lineage>
        <taxon>Eukaryota</taxon>
        <taxon>Sar</taxon>
        <taxon>Stramenopiles</taxon>
        <taxon>Oomycota</taxon>
        <taxon>Peronosporomycetes</taxon>
        <taxon>Peronosporales</taxon>
        <taxon>Peronosporaceae</taxon>
        <taxon>Phytophthora</taxon>
    </lineage>
</organism>